<name>A0A1Z5R3F2_SORBI</name>
<proteinExistence type="predicted"/>
<evidence type="ECO:0000256" key="1">
    <source>
        <dbReference type="SAM" id="MobiDB-lite"/>
    </source>
</evidence>
<reference evidence="3" key="2">
    <citation type="journal article" date="2018" name="Plant J.">
        <title>The Sorghum bicolor reference genome: improved assembly, gene annotations, a transcriptome atlas, and signatures of genome organization.</title>
        <authorList>
            <person name="McCormick R.F."/>
            <person name="Truong S.K."/>
            <person name="Sreedasyam A."/>
            <person name="Jenkins J."/>
            <person name="Shu S."/>
            <person name="Sims D."/>
            <person name="Kennedy M."/>
            <person name="Amirebrahimi M."/>
            <person name="Weers B.D."/>
            <person name="McKinley B."/>
            <person name="Mattison A."/>
            <person name="Morishige D.T."/>
            <person name="Grimwood J."/>
            <person name="Schmutz J."/>
            <person name="Mullet J.E."/>
        </authorList>
    </citation>
    <scope>NUCLEOTIDE SEQUENCE [LARGE SCALE GENOMIC DNA]</scope>
    <source>
        <strain evidence="3">cv. BTx623</strain>
    </source>
</reference>
<feature type="region of interest" description="Disordered" evidence="1">
    <location>
        <begin position="1"/>
        <end position="20"/>
    </location>
</feature>
<gene>
    <name evidence="2" type="ORF">SORBI_3009G200632</name>
</gene>
<dbReference type="InParanoid" id="A0A1Z5R3F2"/>
<evidence type="ECO:0000313" key="2">
    <source>
        <dbReference type="EMBL" id="OQU78314.1"/>
    </source>
</evidence>
<dbReference type="Gramene" id="OQU78314">
    <property type="protein sequence ID" value="OQU78314"/>
    <property type="gene ID" value="SORBI_3009G200632"/>
</dbReference>
<accession>A0A1Z5R3F2</accession>
<dbReference type="EMBL" id="CM000768">
    <property type="protein sequence ID" value="OQU78314.1"/>
    <property type="molecule type" value="Genomic_DNA"/>
</dbReference>
<dbReference type="Proteomes" id="UP000000768">
    <property type="component" value="Chromosome 9"/>
</dbReference>
<evidence type="ECO:0000313" key="3">
    <source>
        <dbReference type="Proteomes" id="UP000000768"/>
    </source>
</evidence>
<organism evidence="2 3">
    <name type="scientific">Sorghum bicolor</name>
    <name type="common">Sorghum</name>
    <name type="synonym">Sorghum vulgare</name>
    <dbReference type="NCBI Taxonomy" id="4558"/>
    <lineage>
        <taxon>Eukaryota</taxon>
        <taxon>Viridiplantae</taxon>
        <taxon>Streptophyta</taxon>
        <taxon>Embryophyta</taxon>
        <taxon>Tracheophyta</taxon>
        <taxon>Spermatophyta</taxon>
        <taxon>Magnoliopsida</taxon>
        <taxon>Liliopsida</taxon>
        <taxon>Poales</taxon>
        <taxon>Poaceae</taxon>
        <taxon>PACMAD clade</taxon>
        <taxon>Panicoideae</taxon>
        <taxon>Andropogonodae</taxon>
        <taxon>Andropogoneae</taxon>
        <taxon>Sorghinae</taxon>
        <taxon>Sorghum</taxon>
    </lineage>
</organism>
<keyword evidence="3" id="KW-1185">Reference proteome</keyword>
<sequence length="199" mass="21078">MWPHEDARRPEDASAAAAAAAAGRGFPPPVCASPSVTNVPPPPVGSERARPGARSIIFVPPLSFLLLGPHAIGVRAPFPVPRIGRCTGSSGAGGGQPVRCAEQAAGQKIRLRSRRPFLPVAAAGAWNRMLAFCVRLSIVRRGFEATPFSSFKGHGSFLCVCVCARACVLVVNASRFVQYCICSKASTAFFFVQEEIRTD</sequence>
<feature type="compositionally biased region" description="Basic and acidic residues" evidence="1">
    <location>
        <begin position="1"/>
        <end position="12"/>
    </location>
</feature>
<protein>
    <submittedName>
        <fullName evidence="2">Uncharacterized protein</fullName>
    </submittedName>
</protein>
<reference evidence="2 3" key="1">
    <citation type="journal article" date="2009" name="Nature">
        <title>The Sorghum bicolor genome and the diversification of grasses.</title>
        <authorList>
            <person name="Paterson A.H."/>
            <person name="Bowers J.E."/>
            <person name="Bruggmann R."/>
            <person name="Dubchak I."/>
            <person name="Grimwood J."/>
            <person name="Gundlach H."/>
            <person name="Haberer G."/>
            <person name="Hellsten U."/>
            <person name="Mitros T."/>
            <person name="Poliakov A."/>
            <person name="Schmutz J."/>
            <person name="Spannagl M."/>
            <person name="Tang H."/>
            <person name="Wang X."/>
            <person name="Wicker T."/>
            <person name="Bharti A.K."/>
            <person name="Chapman J."/>
            <person name="Feltus F.A."/>
            <person name="Gowik U."/>
            <person name="Grigoriev I.V."/>
            <person name="Lyons E."/>
            <person name="Maher C.A."/>
            <person name="Martis M."/>
            <person name="Narechania A."/>
            <person name="Otillar R.P."/>
            <person name="Penning B.W."/>
            <person name="Salamov A.A."/>
            <person name="Wang Y."/>
            <person name="Zhang L."/>
            <person name="Carpita N.C."/>
            <person name="Freeling M."/>
            <person name="Gingle A.R."/>
            <person name="Hash C.T."/>
            <person name="Keller B."/>
            <person name="Klein P."/>
            <person name="Kresovich S."/>
            <person name="McCann M.C."/>
            <person name="Ming R."/>
            <person name="Peterson D.G."/>
            <person name="Mehboob-ur-Rahman"/>
            <person name="Ware D."/>
            <person name="Westhoff P."/>
            <person name="Mayer K.F."/>
            <person name="Messing J."/>
            <person name="Rokhsar D.S."/>
        </authorList>
    </citation>
    <scope>NUCLEOTIDE SEQUENCE [LARGE SCALE GENOMIC DNA]</scope>
    <source>
        <strain evidence="3">cv. BTx623</strain>
    </source>
</reference>
<dbReference type="AlphaFoldDB" id="A0A1Z5R3F2"/>